<sequence>MKLICYLDVAGYRVIELERMQKGRRILLAIFTYIAIGAYLQIINIPKPWLNAIVPVIAFMLSTLTLPFFKIIWEKYIKNL</sequence>
<comment type="caution">
    <text evidence="2">The sequence shown here is derived from an EMBL/GenBank/DDBJ whole genome shotgun (WGS) entry which is preliminary data.</text>
</comment>
<organism evidence="2 3">
    <name type="scientific">Candidatus Nealsonbacteria bacterium RIFCSPHIGHO2_01_FULL_38_55</name>
    <dbReference type="NCBI Taxonomy" id="1801664"/>
    <lineage>
        <taxon>Bacteria</taxon>
        <taxon>Candidatus Nealsoniibacteriota</taxon>
    </lineage>
</organism>
<dbReference type="Proteomes" id="UP000177360">
    <property type="component" value="Unassembled WGS sequence"/>
</dbReference>
<gene>
    <name evidence="2" type="ORF">A2626_03000</name>
</gene>
<keyword evidence="1" id="KW-1133">Transmembrane helix</keyword>
<feature type="transmembrane region" description="Helical" evidence="1">
    <location>
        <begin position="26"/>
        <end position="43"/>
    </location>
</feature>
<evidence type="ECO:0000313" key="3">
    <source>
        <dbReference type="Proteomes" id="UP000177360"/>
    </source>
</evidence>
<evidence type="ECO:0000313" key="2">
    <source>
        <dbReference type="EMBL" id="OGZ19685.1"/>
    </source>
</evidence>
<keyword evidence="1" id="KW-0472">Membrane</keyword>
<proteinExistence type="predicted"/>
<dbReference type="AlphaFoldDB" id="A0A1G2E1P9"/>
<protein>
    <submittedName>
        <fullName evidence="2">Uncharacterized protein</fullName>
    </submittedName>
</protein>
<dbReference type="EMBL" id="MHLZ01000025">
    <property type="protein sequence ID" value="OGZ19685.1"/>
    <property type="molecule type" value="Genomic_DNA"/>
</dbReference>
<keyword evidence="1" id="KW-0812">Transmembrane</keyword>
<reference evidence="2 3" key="1">
    <citation type="journal article" date="2016" name="Nat. Commun.">
        <title>Thousands of microbial genomes shed light on interconnected biogeochemical processes in an aquifer system.</title>
        <authorList>
            <person name="Anantharaman K."/>
            <person name="Brown C.T."/>
            <person name="Hug L.A."/>
            <person name="Sharon I."/>
            <person name="Castelle C.J."/>
            <person name="Probst A.J."/>
            <person name="Thomas B.C."/>
            <person name="Singh A."/>
            <person name="Wilkins M.J."/>
            <person name="Karaoz U."/>
            <person name="Brodie E.L."/>
            <person name="Williams K.H."/>
            <person name="Hubbard S.S."/>
            <person name="Banfield J.F."/>
        </authorList>
    </citation>
    <scope>NUCLEOTIDE SEQUENCE [LARGE SCALE GENOMIC DNA]</scope>
</reference>
<evidence type="ECO:0000256" key="1">
    <source>
        <dbReference type="SAM" id="Phobius"/>
    </source>
</evidence>
<feature type="transmembrane region" description="Helical" evidence="1">
    <location>
        <begin position="49"/>
        <end position="73"/>
    </location>
</feature>
<accession>A0A1G2E1P9</accession>
<name>A0A1G2E1P9_9BACT</name>